<feature type="transmembrane region" description="Helical" evidence="6">
    <location>
        <begin position="208"/>
        <end position="232"/>
    </location>
</feature>
<keyword evidence="6" id="KW-1278">Translocase</keyword>
<gene>
    <name evidence="6" type="primary">nuoN</name>
    <name evidence="10" type="ORF">ACFQBQ_01795</name>
</gene>
<keyword evidence="2" id="KW-0997">Cell inner membrane</keyword>
<feature type="transmembrane region" description="Helical" evidence="6">
    <location>
        <begin position="36"/>
        <end position="58"/>
    </location>
</feature>
<feature type="domain" description="NADH:quinone oxidoreductase/Mrp antiporter transmembrane" evidence="9">
    <location>
        <begin position="130"/>
        <end position="420"/>
    </location>
</feature>
<keyword evidence="6" id="KW-0520">NAD</keyword>
<evidence type="ECO:0000313" key="11">
    <source>
        <dbReference type="Proteomes" id="UP001596391"/>
    </source>
</evidence>
<feature type="transmembrane region" description="Helical" evidence="6">
    <location>
        <begin position="275"/>
        <end position="296"/>
    </location>
</feature>
<feature type="transmembrane region" description="Helical" evidence="6">
    <location>
        <begin position="332"/>
        <end position="352"/>
    </location>
</feature>
<dbReference type="InterPro" id="IPR010096">
    <property type="entry name" value="NADH-Q_OxRdtase_suN/2"/>
</dbReference>
<comment type="subcellular location">
    <subcellularLocation>
        <location evidence="6">Cell membrane</location>
        <topology evidence="6">Multi-pass membrane protein</topology>
    </subcellularLocation>
    <subcellularLocation>
        <location evidence="1">Endomembrane system</location>
        <topology evidence="1">Multi-pass membrane protein</topology>
    </subcellularLocation>
    <subcellularLocation>
        <location evidence="7">Membrane</location>
        <topology evidence="7">Multi-pass membrane protein</topology>
    </subcellularLocation>
</comment>
<comment type="catalytic activity">
    <reaction evidence="6">
        <text>a quinone + NADH + 5 H(+)(in) = a quinol + NAD(+) + 4 H(+)(out)</text>
        <dbReference type="Rhea" id="RHEA:57888"/>
        <dbReference type="ChEBI" id="CHEBI:15378"/>
        <dbReference type="ChEBI" id="CHEBI:24646"/>
        <dbReference type="ChEBI" id="CHEBI:57540"/>
        <dbReference type="ChEBI" id="CHEBI:57945"/>
        <dbReference type="ChEBI" id="CHEBI:132124"/>
    </reaction>
</comment>
<dbReference type="EC" id="7.1.1.-" evidence="6"/>
<feature type="transmembrane region" description="Helical" evidence="6">
    <location>
        <begin position="132"/>
        <end position="152"/>
    </location>
</feature>
<evidence type="ECO:0000256" key="6">
    <source>
        <dbReference type="HAMAP-Rule" id="MF_00445"/>
    </source>
</evidence>
<evidence type="ECO:0000259" key="9">
    <source>
        <dbReference type="Pfam" id="PF00361"/>
    </source>
</evidence>
<reference evidence="11" key="1">
    <citation type="journal article" date="2019" name="Int. J. Syst. Evol. Microbiol.">
        <title>The Global Catalogue of Microorganisms (GCM) 10K type strain sequencing project: providing services to taxonomists for standard genome sequencing and annotation.</title>
        <authorList>
            <consortium name="The Broad Institute Genomics Platform"/>
            <consortium name="The Broad Institute Genome Sequencing Center for Infectious Disease"/>
            <person name="Wu L."/>
            <person name="Ma J."/>
        </authorList>
    </citation>
    <scope>NUCLEOTIDE SEQUENCE [LARGE SCALE GENOMIC DNA]</scope>
    <source>
        <strain evidence="11">CGMCC 1.16026</strain>
    </source>
</reference>
<evidence type="ECO:0000256" key="8">
    <source>
        <dbReference type="SAM" id="MobiDB-lite"/>
    </source>
</evidence>
<dbReference type="HAMAP" id="MF_00445">
    <property type="entry name" value="NDH1_NuoN_1"/>
    <property type="match status" value="1"/>
</dbReference>
<evidence type="ECO:0000256" key="4">
    <source>
        <dbReference type="ARBA" id="ARBA00022989"/>
    </source>
</evidence>
<organism evidence="10 11">
    <name type="scientific">Granulicella cerasi</name>
    <dbReference type="NCBI Taxonomy" id="741063"/>
    <lineage>
        <taxon>Bacteria</taxon>
        <taxon>Pseudomonadati</taxon>
        <taxon>Acidobacteriota</taxon>
        <taxon>Terriglobia</taxon>
        <taxon>Terriglobales</taxon>
        <taxon>Acidobacteriaceae</taxon>
        <taxon>Granulicella</taxon>
    </lineage>
</organism>
<feature type="transmembrane region" description="Helical" evidence="6">
    <location>
        <begin position="373"/>
        <end position="396"/>
    </location>
</feature>
<keyword evidence="6" id="KW-0874">Quinone</keyword>
<dbReference type="InterPro" id="IPR001750">
    <property type="entry name" value="ND/Mrp_TM"/>
</dbReference>
<keyword evidence="6" id="KW-0813">Transport</keyword>
<dbReference type="RefSeq" id="WP_263372279.1">
    <property type="nucleotide sequence ID" value="NZ_JAGSYD010000004.1"/>
</dbReference>
<evidence type="ECO:0000256" key="3">
    <source>
        <dbReference type="ARBA" id="ARBA00022692"/>
    </source>
</evidence>
<dbReference type="PRINTS" id="PR01434">
    <property type="entry name" value="NADHDHGNASE5"/>
</dbReference>
<comment type="similarity">
    <text evidence="6">Belongs to the complex I subunit 2 family.</text>
</comment>
<proteinExistence type="inferred from homology"/>
<feature type="transmembrane region" description="Helical" evidence="6">
    <location>
        <begin position="408"/>
        <end position="428"/>
    </location>
</feature>
<dbReference type="Proteomes" id="UP001596391">
    <property type="component" value="Unassembled WGS sequence"/>
</dbReference>
<dbReference type="NCBIfam" id="TIGR01770">
    <property type="entry name" value="NDH_I_N"/>
    <property type="match status" value="1"/>
</dbReference>
<feature type="transmembrane region" description="Helical" evidence="6">
    <location>
        <begin position="449"/>
        <end position="470"/>
    </location>
</feature>
<dbReference type="EMBL" id="JBHSWI010000001">
    <property type="protein sequence ID" value="MFC6644344.1"/>
    <property type="molecule type" value="Genomic_DNA"/>
</dbReference>
<evidence type="ECO:0000256" key="5">
    <source>
        <dbReference type="ARBA" id="ARBA00023136"/>
    </source>
</evidence>
<dbReference type="PANTHER" id="PTHR22773">
    <property type="entry name" value="NADH DEHYDROGENASE"/>
    <property type="match status" value="1"/>
</dbReference>
<evidence type="ECO:0000313" key="10">
    <source>
        <dbReference type="EMBL" id="MFC6644344.1"/>
    </source>
</evidence>
<feature type="transmembrane region" description="Helical" evidence="6">
    <location>
        <begin position="244"/>
        <end position="263"/>
    </location>
</feature>
<feature type="transmembrane region" description="Helical" evidence="6">
    <location>
        <begin position="303"/>
        <end position="326"/>
    </location>
</feature>
<accession>A0ABW1Z5E9</accession>
<evidence type="ECO:0000256" key="2">
    <source>
        <dbReference type="ARBA" id="ARBA00022519"/>
    </source>
</evidence>
<keyword evidence="3 6" id="KW-0812">Transmembrane</keyword>
<keyword evidence="6" id="KW-0830">Ubiquinone</keyword>
<keyword evidence="5 6" id="KW-0472">Membrane</keyword>
<comment type="function">
    <text evidence="6">NDH-1 shuttles electrons from NADH, via FMN and iron-sulfur (Fe-S) centers, to quinones in the respiratory chain. The immediate electron acceptor for the enzyme in this species is believed to be ubiquinone. Couples the redox reaction to proton translocation (for every two electrons transferred, four hydrogen ions are translocated across the cytoplasmic membrane), and thus conserves the redox energy in a proton gradient.</text>
</comment>
<feature type="transmembrane region" description="Helical" evidence="6">
    <location>
        <begin position="6"/>
        <end position="24"/>
    </location>
</feature>
<keyword evidence="6" id="KW-1003">Cell membrane</keyword>
<feature type="region of interest" description="Disordered" evidence="8">
    <location>
        <begin position="486"/>
        <end position="509"/>
    </location>
</feature>
<keyword evidence="4 6" id="KW-1133">Transmembrane helix</keyword>
<feature type="transmembrane region" description="Helical" evidence="6">
    <location>
        <begin position="78"/>
        <end position="97"/>
    </location>
</feature>
<dbReference type="Pfam" id="PF00361">
    <property type="entry name" value="Proton_antipo_M"/>
    <property type="match status" value="1"/>
</dbReference>
<keyword evidence="11" id="KW-1185">Reference proteome</keyword>
<comment type="caution">
    <text evidence="10">The sequence shown here is derived from an EMBL/GenBank/DDBJ whole genome shotgun (WGS) entry which is preliminary data.</text>
</comment>
<comment type="subunit">
    <text evidence="6">NDH-1 is composed of 14 different subunits. Subunits NuoA, H, J, K, L, M, N constitute the membrane sector of the complex.</text>
</comment>
<name>A0ABW1Z5E9_9BACT</name>
<evidence type="ECO:0000256" key="7">
    <source>
        <dbReference type="RuleBase" id="RU000320"/>
    </source>
</evidence>
<evidence type="ECO:0000256" key="1">
    <source>
        <dbReference type="ARBA" id="ARBA00004127"/>
    </source>
</evidence>
<protein>
    <recommendedName>
        <fullName evidence="6">NADH-quinone oxidoreductase subunit N</fullName>
        <ecNumber evidence="6">7.1.1.-</ecNumber>
    </recommendedName>
    <alternativeName>
        <fullName evidence="6">NADH dehydrogenase I subunit N</fullName>
    </alternativeName>
    <alternativeName>
        <fullName evidence="6">NDH-1 subunit N</fullName>
    </alternativeName>
</protein>
<sequence length="509" mass="53247">MSNNLLALLPEIILTVAGVLIMLAEPMIAPGKSRKPLGWLAILGTIGSMGAAVQQHIVTDRAGNLPITAFYGTIQFDNFSVFFHLLIACIVLAVLLASLDYFEGPVSHAGEYFALLCFGATGMMLMTSSVELLLVFIGLEISSITTYILAGFRKGQATASESSLKYFLLGSFATAFTLYGIALAFGATGSTSLAVLAMTLHSSMTPTLALLAVAMMLIGFGFKVSAAPFHVWTPDVYQGAPAPVVALMSTAPKAAVFAVLLRLLFNGAPALRGEWLLLVTILAVASMCIGNLGALAQKDVKRLLAYSSIAHAGYLLVAFTCFQADAVSAACFYTAAYAAMNVGALLVITQLGGFDEHLRSIEDFTGVGLKRPFLTALLGFFLVSMIGIPFTGGFFGKFYVFSAAVHAGHTWLAVVGLLNSGVACFYYIRLLVALYSKPAAQKEVSVGKASPVAAVALIACALGTLALGIAPGKLLNLLQRSAPTLETGPSESELQPAAVPTSAVASITR</sequence>
<feature type="transmembrane region" description="Helical" evidence="6">
    <location>
        <begin position="164"/>
        <end position="188"/>
    </location>
</feature>